<proteinExistence type="inferred from homology"/>
<dbReference type="Gene3D" id="1.10.1380.10">
    <property type="entry name" value="Neutral endopeptidase , domain2"/>
    <property type="match status" value="1"/>
</dbReference>
<feature type="chain" id="PRO_5045411048" evidence="8">
    <location>
        <begin position="23"/>
        <end position="680"/>
    </location>
</feature>
<dbReference type="InterPro" id="IPR024079">
    <property type="entry name" value="MetalloPept_cat_dom_sf"/>
</dbReference>
<keyword evidence="3" id="KW-0645">Protease</keyword>
<dbReference type="EC" id="3.4.24.-" evidence="11"/>
<organism evidence="11 12">
    <name type="scientific">Novosphingobium capsulatum</name>
    <dbReference type="NCBI Taxonomy" id="13688"/>
    <lineage>
        <taxon>Bacteria</taxon>
        <taxon>Pseudomonadati</taxon>
        <taxon>Pseudomonadota</taxon>
        <taxon>Alphaproteobacteria</taxon>
        <taxon>Sphingomonadales</taxon>
        <taxon>Sphingomonadaceae</taxon>
        <taxon>Novosphingobium</taxon>
    </lineage>
</organism>
<name>A0ABU1MH21_9SPHN</name>
<dbReference type="Gene3D" id="3.40.390.10">
    <property type="entry name" value="Collagenase (Catalytic Domain)"/>
    <property type="match status" value="1"/>
</dbReference>
<dbReference type="PROSITE" id="PS51885">
    <property type="entry name" value="NEPRILYSIN"/>
    <property type="match status" value="1"/>
</dbReference>
<dbReference type="InterPro" id="IPR000718">
    <property type="entry name" value="Peptidase_M13"/>
</dbReference>
<evidence type="ECO:0000259" key="9">
    <source>
        <dbReference type="Pfam" id="PF01431"/>
    </source>
</evidence>
<dbReference type="InterPro" id="IPR008753">
    <property type="entry name" value="Peptidase_M13_N"/>
</dbReference>
<comment type="similarity">
    <text evidence="2">Belongs to the peptidase M13 family.</text>
</comment>
<protein>
    <submittedName>
        <fullName evidence="11">Endopeptidase</fullName>
        <ecNumber evidence="11">3.4.24.-</ecNumber>
    </submittedName>
</protein>
<evidence type="ECO:0000256" key="3">
    <source>
        <dbReference type="ARBA" id="ARBA00022670"/>
    </source>
</evidence>
<evidence type="ECO:0000256" key="4">
    <source>
        <dbReference type="ARBA" id="ARBA00022723"/>
    </source>
</evidence>
<sequence>MKLRMMVLASTALAVAVQPALASPASSAKHKPTASGAQSGPIGGWGVDLSGRDLSVKPGDDFDTYANGKWKARTPIPEDRPNIGTLALIDEQVQAQMKDLVAAMPATSQVGALYASFMNEAAVEQRGLAPLRADVAKVMAIADKTAFARAMGAAEGSFGISLVDFGVGPDTANAGLNVLSLGQGGLGLPERDYYLKPAFAPQREAYVAYITRTLQTLGVADPAAAAAKIMAFETEIATRSWDIARRRDRSATNNPMSSAEFAAYAPGIDWTAFFEGAHIAPQSRMIVRENTAIRDLAALYANTPLDTLKLWQAFHVADQASPYLTKAMVDSRFAFTRTLTGVGQLKPRWKRGLDLVNSQLGEAAGQAYVARYFPPSSKARMQELVANLRAAFEKRIAANPWMSAPTKEAALAKLARIDVMVGYPDKWRDYSALVIKPDDLYGNVTRAARFNADYAMEDLGKPVNRKKWGMNPQTVNAYNGGAKLQIVFPAGILQPPLFDPRADDAVNYGATGAIIGHEISHSFDDQGRKIDAKGAISDWWTPQDAERFDAEAKVFGDEYARFEAAPGAFINPKLTMGENIADLAGLQVALDAYHKSLGGKPAPVIDGLTGDQRFFLSFAQAWRANQRVDALRNQVTTDPHSPARFRILGPLPNIEAWYQAFGVKPGNTMYIPPEKRAKLW</sequence>
<feature type="signal peptide" evidence="8">
    <location>
        <begin position="1"/>
        <end position="22"/>
    </location>
</feature>
<dbReference type="Proteomes" id="UP001184150">
    <property type="component" value="Unassembled WGS sequence"/>
</dbReference>
<keyword evidence="12" id="KW-1185">Reference proteome</keyword>
<reference evidence="11 12" key="1">
    <citation type="submission" date="2023-07" db="EMBL/GenBank/DDBJ databases">
        <title>Sorghum-associated microbial communities from plants grown in Nebraska, USA.</title>
        <authorList>
            <person name="Schachtman D."/>
        </authorList>
    </citation>
    <scope>NUCLEOTIDE SEQUENCE [LARGE SCALE GENOMIC DNA]</scope>
    <source>
        <strain evidence="11 12">DS1027</strain>
    </source>
</reference>
<feature type="domain" description="Peptidase M13 N-terminal" evidence="10">
    <location>
        <begin position="58"/>
        <end position="424"/>
    </location>
</feature>
<comment type="cofactor">
    <cofactor evidence="1">
        <name>Zn(2+)</name>
        <dbReference type="ChEBI" id="CHEBI:29105"/>
    </cofactor>
</comment>
<evidence type="ECO:0000256" key="7">
    <source>
        <dbReference type="ARBA" id="ARBA00023049"/>
    </source>
</evidence>
<evidence type="ECO:0000256" key="1">
    <source>
        <dbReference type="ARBA" id="ARBA00001947"/>
    </source>
</evidence>
<keyword evidence="7" id="KW-0482">Metalloprotease</keyword>
<evidence type="ECO:0000313" key="12">
    <source>
        <dbReference type="Proteomes" id="UP001184150"/>
    </source>
</evidence>
<dbReference type="PANTHER" id="PTHR11733">
    <property type="entry name" value="ZINC METALLOPROTEASE FAMILY M13 NEPRILYSIN-RELATED"/>
    <property type="match status" value="1"/>
</dbReference>
<gene>
    <name evidence="11" type="ORF">J2792_000461</name>
</gene>
<comment type="caution">
    <text evidence="11">The sequence shown here is derived from an EMBL/GenBank/DDBJ whole genome shotgun (WGS) entry which is preliminary data.</text>
</comment>
<dbReference type="InterPro" id="IPR018497">
    <property type="entry name" value="Peptidase_M13_C"/>
</dbReference>
<dbReference type="SUPFAM" id="SSF55486">
    <property type="entry name" value="Metalloproteases ('zincins'), catalytic domain"/>
    <property type="match status" value="1"/>
</dbReference>
<dbReference type="PRINTS" id="PR00786">
    <property type="entry name" value="NEPRILYSIN"/>
</dbReference>
<evidence type="ECO:0000256" key="2">
    <source>
        <dbReference type="ARBA" id="ARBA00007357"/>
    </source>
</evidence>
<evidence type="ECO:0000313" key="11">
    <source>
        <dbReference type="EMBL" id="MDR6509621.1"/>
    </source>
</evidence>
<keyword evidence="4" id="KW-0479">Metal-binding</keyword>
<keyword evidence="8" id="KW-0732">Signal</keyword>
<dbReference type="Pfam" id="PF05649">
    <property type="entry name" value="Peptidase_M13_N"/>
    <property type="match status" value="1"/>
</dbReference>
<keyword evidence="6" id="KW-0862">Zinc</keyword>
<dbReference type="EMBL" id="JAVDRD010000001">
    <property type="protein sequence ID" value="MDR6509621.1"/>
    <property type="molecule type" value="Genomic_DNA"/>
</dbReference>
<dbReference type="PANTHER" id="PTHR11733:SF167">
    <property type="entry name" value="FI17812P1-RELATED"/>
    <property type="match status" value="1"/>
</dbReference>
<dbReference type="Pfam" id="PF01431">
    <property type="entry name" value="Peptidase_M13"/>
    <property type="match status" value="1"/>
</dbReference>
<dbReference type="GO" id="GO:0016787">
    <property type="term" value="F:hydrolase activity"/>
    <property type="evidence" value="ECO:0007669"/>
    <property type="project" value="UniProtKB-KW"/>
</dbReference>
<dbReference type="RefSeq" id="WP_309804283.1">
    <property type="nucleotide sequence ID" value="NZ_JAVDRD010000001.1"/>
</dbReference>
<evidence type="ECO:0000256" key="8">
    <source>
        <dbReference type="SAM" id="SignalP"/>
    </source>
</evidence>
<dbReference type="CDD" id="cd08662">
    <property type="entry name" value="M13"/>
    <property type="match status" value="1"/>
</dbReference>
<evidence type="ECO:0000256" key="6">
    <source>
        <dbReference type="ARBA" id="ARBA00022833"/>
    </source>
</evidence>
<feature type="domain" description="Peptidase M13 C-terminal" evidence="9">
    <location>
        <begin position="476"/>
        <end position="676"/>
    </location>
</feature>
<accession>A0ABU1MH21</accession>
<dbReference type="InterPro" id="IPR042089">
    <property type="entry name" value="Peptidase_M13_dom_2"/>
</dbReference>
<keyword evidence="5 11" id="KW-0378">Hydrolase</keyword>
<evidence type="ECO:0000259" key="10">
    <source>
        <dbReference type="Pfam" id="PF05649"/>
    </source>
</evidence>
<evidence type="ECO:0000256" key="5">
    <source>
        <dbReference type="ARBA" id="ARBA00022801"/>
    </source>
</evidence>